<feature type="compositionally biased region" description="Low complexity" evidence="1">
    <location>
        <begin position="151"/>
        <end position="164"/>
    </location>
</feature>
<dbReference type="RefSeq" id="WP_286000476.1">
    <property type="nucleotide sequence ID" value="NZ_CP127295.1"/>
</dbReference>
<sequence>MKRIIISSLVVLFGIAAIAGGFSKLGDSTVRCGGRIMQSGDECVSSSSTGAETGRKSVDEQQSSDKAGTWAAMGGGALIVVFGAKSLWTGIRNRRKKPGEGTPAAAGQAGPGWNQPQQTGYQPQQAAWNQPQGPGGYQPQQPATGNQQWSQPQQAGPAGNQPQQQYPPHPGWGPPPQH</sequence>
<protein>
    <submittedName>
        <fullName evidence="3">Uncharacterized protein</fullName>
    </submittedName>
</protein>
<evidence type="ECO:0000313" key="3">
    <source>
        <dbReference type="EMBL" id="WIY04143.1"/>
    </source>
</evidence>
<evidence type="ECO:0000256" key="2">
    <source>
        <dbReference type="SAM" id="Phobius"/>
    </source>
</evidence>
<feature type="region of interest" description="Disordered" evidence="1">
    <location>
        <begin position="92"/>
        <end position="178"/>
    </location>
</feature>
<dbReference type="KEGG" id="amog:QRX60_09935"/>
<evidence type="ECO:0000313" key="4">
    <source>
        <dbReference type="Proteomes" id="UP001239397"/>
    </source>
</evidence>
<gene>
    <name evidence="3" type="ORF">QRX60_09935</name>
</gene>
<dbReference type="AlphaFoldDB" id="A0A9Y2NLT4"/>
<name>A0A9Y2NLT4_9PSEU</name>
<keyword evidence="2" id="KW-1133">Transmembrane helix</keyword>
<organism evidence="3 4">
    <name type="scientific">Amycolatopsis mongoliensis</name>
    <dbReference type="NCBI Taxonomy" id="715475"/>
    <lineage>
        <taxon>Bacteria</taxon>
        <taxon>Bacillati</taxon>
        <taxon>Actinomycetota</taxon>
        <taxon>Actinomycetes</taxon>
        <taxon>Pseudonocardiales</taxon>
        <taxon>Pseudonocardiaceae</taxon>
        <taxon>Amycolatopsis</taxon>
    </lineage>
</organism>
<dbReference type="EMBL" id="CP127295">
    <property type="protein sequence ID" value="WIY04143.1"/>
    <property type="molecule type" value="Genomic_DNA"/>
</dbReference>
<accession>A0A9Y2NLT4</accession>
<keyword evidence="2" id="KW-0472">Membrane</keyword>
<proteinExistence type="predicted"/>
<evidence type="ECO:0000256" key="1">
    <source>
        <dbReference type="SAM" id="MobiDB-lite"/>
    </source>
</evidence>
<feature type="compositionally biased region" description="Pro residues" evidence="1">
    <location>
        <begin position="165"/>
        <end position="178"/>
    </location>
</feature>
<keyword evidence="4" id="KW-1185">Reference proteome</keyword>
<feature type="transmembrane region" description="Helical" evidence="2">
    <location>
        <begin position="67"/>
        <end position="88"/>
    </location>
</feature>
<feature type="compositionally biased region" description="Low complexity" evidence="1">
    <location>
        <begin position="100"/>
        <end position="125"/>
    </location>
</feature>
<keyword evidence="2" id="KW-0812">Transmembrane</keyword>
<reference evidence="3 4" key="1">
    <citation type="submission" date="2023-06" db="EMBL/GenBank/DDBJ databases">
        <authorList>
            <person name="Oyuntsetseg B."/>
            <person name="Kim S.B."/>
        </authorList>
    </citation>
    <scope>NUCLEOTIDE SEQUENCE [LARGE SCALE GENOMIC DNA]</scope>
    <source>
        <strain evidence="3 4">4-36</strain>
    </source>
</reference>
<dbReference type="Proteomes" id="UP001239397">
    <property type="component" value="Chromosome"/>
</dbReference>
<feature type="region of interest" description="Disordered" evidence="1">
    <location>
        <begin position="40"/>
        <end position="68"/>
    </location>
</feature>